<protein>
    <submittedName>
        <fullName evidence="1">Uncharacterized protein</fullName>
    </submittedName>
</protein>
<evidence type="ECO:0000313" key="1">
    <source>
        <dbReference type="EMBL" id="JAE27397.1"/>
    </source>
</evidence>
<reference evidence="1" key="1">
    <citation type="submission" date="2014-09" db="EMBL/GenBank/DDBJ databases">
        <authorList>
            <person name="Magalhaes I.L.F."/>
            <person name="Oliveira U."/>
            <person name="Santos F.R."/>
            <person name="Vidigal T.H.D.A."/>
            <person name="Brescovit A.D."/>
            <person name="Santos A.J."/>
        </authorList>
    </citation>
    <scope>NUCLEOTIDE SEQUENCE</scope>
    <source>
        <tissue evidence="1">Shoot tissue taken approximately 20 cm above the soil surface</tissue>
    </source>
</reference>
<reference evidence="1" key="2">
    <citation type="journal article" date="2015" name="Data Brief">
        <title>Shoot transcriptome of the giant reed, Arundo donax.</title>
        <authorList>
            <person name="Barrero R.A."/>
            <person name="Guerrero F.D."/>
            <person name="Moolhuijzen P."/>
            <person name="Goolsby J.A."/>
            <person name="Tidwell J."/>
            <person name="Bellgard S.E."/>
            <person name="Bellgard M.I."/>
        </authorList>
    </citation>
    <scope>NUCLEOTIDE SEQUENCE</scope>
    <source>
        <tissue evidence="1">Shoot tissue taken approximately 20 cm above the soil surface</tissue>
    </source>
</reference>
<organism evidence="1">
    <name type="scientific">Arundo donax</name>
    <name type="common">Giant reed</name>
    <name type="synonym">Donax arundinaceus</name>
    <dbReference type="NCBI Taxonomy" id="35708"/>
    <lineage>
        <taxon>Eukaryota</taxon>
        <taxon>Viridiplantae</taxon>
        <taxon>Streptophyta</taxon>
        <taxon>Embryophyta</taxon>
        <taxon>Tracheophyta</taxon>
        <taxon>Spermatophyta</taxon>
        <taxon>Magnoliopsida</taxon>
        <taxon>Liliopsida</taxon>
        <taxon>Poales</taxon>
        <taxon>Poaceae</taxon>
        <taxon>PACMAD clade</taxon>
        <taxon>Arundinoideae</taxon>
        <taxon>Arundineae</taxon>
        <taxon>Arundo</taxon>
    </lineage>
</organism>
<dbReference type="AlphaFoldDB" id="A0A0A9GSF6"/>
<dbReference type="EMBL" id="GBRH01170499">
    <property type="protein sequence ID" value="JAE27397.1"/>
    <property type="molecule type" value="Transcribed_RNA"/>
</dbReference>
<accession>A0A0A9GSF6</accession>
<proteinExistence type="predicted"/>
<name>A0A0A9GSF6_ARUDO</name>
<sequence length="42" mass="4843">MSTQAQDADESRLIWPRPTLLHLQEQLKSLLAVPMQPIPHDH</sequence>